<dbReference type="Proteomes" id="UP001213721">
    <property type="component" value="Plasmid pK520-MPH"/>
</dbReference>
<proteinExistence type="predicted"/>
<dbReference type="AlphaFoldDB" id="A0AAX3P037"/>
<name>A0AAX3P037_9GAMM</name>
<evidence type="ECO:0000313" key="1">
    <source>
        <dbReference type="EMBL" id="WED79359.1"/>
    </source>
</evidence>
<geneLocation type="plasmid" evidence="1 2">
    <name>pK520-MPH</name>
</geneLocation>
<gene>
    <name evidence="1" type="ORF">PYU98_24730</name>
</gene>
<accession>A0AAX3P037</accession>
<dbReference type="PIRSF" id="PIRSF028162">
    <property type="entry name" value="BcbE_prd"/>
    <property type="match status" value="1"/>
</dbReference>
<organism evidence="1 2">
    <name type="scientific">Aeromonas allosaccharophila</name>
    <dbReference type="NCBI Taxonomy" id="656"/>
    <lineage>
        <taxon>Bacteria</taxon>
        <taxon>Pseudomonadati</taxon>
        <taxon>Pseudomonadota</taxon>
        <taxon>Gammaproteobacteria</taxon>
        <taxon>Aeromonadales</taxon>
        <taxon>Aeromonadaceae</taxon>
        <taxon>Aeromonas</taxon>
    </lineage>
</organism>
<protein>
    <submittedName>
        <fullName evidence="1">Glycosyltransferase family 2 protein</fullName>
    </submittedName>
</protein>
<evidence type="ECO:0000313" key="2">
    <source>
        <dbReference type="Proteomes" id="UP001213721"/>
    </source>
</evidence>
<reference evidence="1" key="1">
    <citation type="submission" date="2023-02" db="EMBL/GenBank/DDBJ databases">
        <title>The sequence of Aeromonas allosaccharophila K520.</title>
        <authorList>
            <person name="Luo X."/>
        </authorList>
    </citation>
    <scope>NUCLEOTIDE SEQUENCE</scope>
    <source>
        <strain evidence="1">K520</strain>
        <plasmid evidence="1">pK520-MPH</plasmid>
    </source>
</reference>
<dbReference type="RefSeq" id="WP_275058432.1">
    <property type="nucleotide sequence ID" value="NZ_CP118990.1"/>
</dbReference>
<sequence>MIVIPMAGLSSRFKSAGYTKPKYMLEAHGKTLFNHSVSSFQKYFNSEKFLFIALDVNDTYEFIHSECLSLGINDFKIVILDEPTKGQAQTVQLGLIAANIAMDESLLIFNIDTFRPGFTYPSTFDIKNVDGYLETFIGEGKNWSNILPKNEDAHSVALTAEKKEISKYCCTGLYFWRYTKDFIRAFNKYQQISLKDLDAGEYYIAPLYNQLINEGADIRYSIIAPEEVIFCGIPAEYELFIKNN</sequence>
<dbReference type="SUPFAM" id="SSF53448">
    <property type="entry name" value="Nucleotide-diphospho-sugar transferases"/>
    <property type="match status" value="1"/>
</dbReference>
<dbReference type="CDD" id="cd04183">
    <property type="entry name" value="GT2_BcE_like"/>
    <property type="match status" value="1"/>
</dbReference>
<dbReference type="Gene3D" id="3.90.550.10">
    <property type="entry name" value="Spore Coat Polysaccharide Biosynthesis Protein SpsA, Chain A"/>
    <property type="match status" value="1"/>
</dbReference>
<dbReference type="InterPro" id="IPR016873">
    <property type="entry name" value="Caps_polysacc_synth_BcbE_prd"/>
</dbReference>
<dbReference type="EMBL" id="CP118990">
    <property type="protein sequence ID" value="WED79359.1"/>
    <property type="molecule type" value="Genomic_DNA"/>
</dbReference>
<dbReference type="InterPro" id="IPR029044">
    <property type="entry name" value="Nucleotide-diphossugar_trans"/>
</dbReference>
<keyword evidence="1" id="KW-0614">Plasmid</keyword>